<evidence type="ECO:0000313" key="2">
    <source>
        <dbReference type="EMBL" id="BAH92008.1"/>
    </source>
</evidence>
<reference evidence="3" key="2">
    <citation type="journal article" date="2008" name="Nucleic Acids Res.">
        <title>The rice annotation project database (RAP-DB): 2008 update.</title>
        <authorList>
            <consortium name="The rice annotation project (RAP)"/>
        </authorList>
    </citation>
    <scope>GENOME REANNOTATION</scope>
    <source>
        <strain evidence="3">cv. Nipponbare</strain>
    </source>
</reference>
<evidence type="ECO:0000313" key="3">
    <source>
        <dbReference type="Proteomes" id="UP000000763"/>
    </source>
</evidence>
<organism evidence="2 3">
    <name type="scientific">Oryza sativa subsp. japonica</name>
    <name type="common">Rice</name>
    <dbReference type="NCBI Taxonomy" id="39947"/>
    <lineage>
        <taxon>Eukaryota</taxon>
        <taxon>Viridiplantae</taxon>
        <taxon>Streptophyta</taxon>
        <taxon>Embryophyta</taxon>
        <taxon>Tracheophyta</taxon>
        <taxon>Spermatophyta</taxon>
        <taxon>Magnoliopsida</taxon>
        <taxon>Liliopsida</taxon>
        <taxon>Poales</taxon>
        <taxon>Poaceae</taxon>
        <taxon>BOP clade</taxon>
        <taxon>Oryzoideae</taxon>
        <taxon>Oryzeae</taxon>
        <taxon>Oryzinae</taxon>
        <taxon>Oryza</taxon>
        <taxon>Oryza sativa</taxon>
    </lineage>
</organism>
<proteinExistence type="predicted"/>
<reference evidence="2 3" key="1">
    <citation type="journal article" date="2005" name="Nature">
        <title>The map-based sequence of the rice genome.</title>
        <authorList>
            <consortium name="International rice genome sequencing project (IRGSP)"/>
            <person name="Matsumoto T."/>
            <person name="Wu J."/>
            <person name="Kanamori H."/>
            <person name="Katayose Y."/>
            <person name="Fujisawa M."/>
            <person name="Namiki N."/>
            <person name="Mizuno H."/>
            <person name="Yamamoto K."/>
            <person name="Antonio B.A."/>
            <person name="Baba T."/>
            <person name="Sakata K."/>
            <person name="Nagamura Y."/>
            <person name="Aoki H."/>
            <person name="Arikawa K."/>
            <person name="Arita K."/>
            <person name="Bito T."/>
            <person name="Chiden Y."/>
            <person name="Fujitsuka N."/>
            <person name="Fukunaka R."/>
            <person name="Hamada M."/>
            <person name="Harada C."/>
            <person name="Hayashi A."/>
            <person name="Hijishita S."/>
            <person name="Honda M."/>
            <person name="Hosokawa S."/>
            <person name="Ichikawa Y."/>
            <person name="Idonuma A."/>
            <person name="Iijima M."/>
            <person name="Ikeda M."/>
            <person name="Ikeno M."/>
            <person name="Ito K."/>
            <person name="Ito S."/>
            <person name="Ito T."/>
            <person name="Ito Y."/>
            <person name="Ito Y."/>
            <person name="Iwabuchi A."/>
            <person name="Kamiya K."/>
            <person name="Karasawa W."/>
            <person name="Kurita K."/>
            <person name="Katagiri S."/>
            <person name="Kikuta A."/>
            <person name="Kobayashi H."/>
            <person name="Kobayashi N."/>
            <person name="Machita K."/>
            <person name="Maehara T."/>
            <person name="Masukawa M."/>
            <person name="Mizubayashi T."/>
            <person name="Mukai Y."/>
            <person name="Nagasaki H."/>
            <person name="Nagata Y."/>
            <person name="Naito S."/>
            <person name="Nakashima M."/>
            <person name="Nakama Y."/>
            <person name="Nakamichi Y."/>
            <person name="Nakamura M."/>
            <person name="Meguro A."/>
            <person name="Negishi M."/>
            <person name="Ohta I."/>
            <person name="Ohta T."/>
            <person name="Okamoto M."/>
            <person name="Ono N."/>
            <person name="Saji S."/>
            <person name="Sakaguchi M."/>
            <person name="Sakai K."/>
            <person name="Shibata M."/>
            <person name="Shimokawa T."/>
            <person name="Song J."/>
            <person name="Takazaki Y."/>
            <person name="Terasawa K."/>
            <person name="Tsugane M."/>
            <person name="Tsuji K."/>
            <person name="Ueda S."/>
            <person name="Waki K."/>
            <person name="Yamagata H."/>
            <person name="Yamamoto M."/>
            <person name="Yamamoto S."/>
            <person name="Yamane H."/>
            <person name="Yoshiki S."/>
            <person name="Yoshihara R."/>
            <person name="Yukawa K."/>
            <person name="Zhong H."/>
            <person name="Yano M."/>
            <person name="Yuan Q."/>
            <person name="Ouyang S."/>
            <person name="Liu J."/>
            <person name="Jones K.M."/>
            <person name="Gansberger K."/>
            <person name="Moffat K."/>
            <person name="Hill J."/>
            <person name="Bera J."/>
            <person name="Fadrosh D."/>
            <person name="Jin S."/>
            <person name="Johri S."/>
            <person name="Kim M."/>
            <person name="Overton L."/>
            <person name="Reardon M."/>
            <person name="Tsitrin T."/>
            <person name="Vuong H."/>
            <person name="Weaver B."/>
            <person name="Ciecko A."/>
            <person name="Tallon L."/>
            <person name="Jackson J."/>
            <person name="Pai G."/>
            <person name="Aken S.V."/>
            <person name="Utterback T."/>
            <person name="Reidmuller S."/>
            <person name="Feldblyum T."/>
            <person name="Hsiao J."/>
            <person name="Zismann V."/>
            <person name="Iobst S."/>
            <person name="de Vazeille A.R."/>
            <person name="Buell C.R."/>
            <person name="Ying K."/>
            <person name="Li Y."/>
            <person name="Lu T."/>
            <person name="Huang Y."/>
            <person name="Zhao Q."/>
            <person name="Feng Q."/>
            <person name="Zhang L."/>
            <person name="Zhu J."/>
            <person name="Weng Q."/>
            <person name="Mu J."/>
            <person name="Lu Y."/>
            <person name="Fan D."/>
            <person name="Liu Y."/>
            <person name="Guan J."/>
            <person name="Zhang Y."/>
            <person name="Yu S."/>
            <person name="Liu X."/>
            <person name="Zhang Y."/>
            <person name="Hong G."/>
            <person name="Han B."/>
            <person name="Choisne N."/>
            <person name="Demange N."/>
            <person name="Orjeda G."/>
            <person name="Samain S."/>
            <person name="Cattolico L."/>
            <person name="Pelletier E."/>
            <person name="Couloux A."/>
            <person name="Segurens B."/>
            <person name="Wincker P."/>
            <person name="D'Hont A."/>
            <person name="Scarpelli C."/>
            <person name="Weissenbach J."/>
            <person name="Salanoubat M."/>
            <person name="Quetier F."/>
            <person name="Yu Y."/>
            <person name="Kim H.R."/>
            <person name="Rambo T."/>
            <person name="Currie J."/>
            <person name="Collura K."/>
            <person name="Luo M."/>
            <person name="Yang T."/>
            <person name="Ammiraju J.S.S."/>
            <person name="Engler F."/>
            <person name="Soderlund C."/>
            <person name="Wing R.A."/>
            <person name="Palmer L.E."/>
            <person name="de la Bastide M."/>
            <person name="Spiegel L."/>
            <person name="Nascimento L."/>
            <person name="Zutavern T."/>
            <person name="O'Shaughnessy A."/>
            <person name="Dike S."/>
            <person name="Dedhia N."/>
            <person name="Preston R."/>
            <person name="Balija V."/>
            <person name="McCombie W.R."/>
            <person name="Chow T."/>
            <person name="Chen H."/>
            <person name="Chung M."/>
            <person name="Chen C."/>
            <person name="Shaw J."/>
            <person name="Wu H."/>
            <person name="Hsiao K."/>
            <person name="Chao Y."/>
            <person name="Chu M."/>
            <person name="Cheng C."/>
            <person name="Hour A."/>
            <person name="Lee P."/>
            <person name="Lin S."/>
            <person name="Lin Y."/>
            <person name="Liou J."/>
            <person name="Liu S."/>
            <person name="Hsing Y."/>
            <person name="Raghuvanshi S."/>
            <person name="Mohanty A."/>
            <person name="Bharti A.K."/>
            <person name="Gaur A."/>
            <person name="Gupta V."/>
            <person name="Kumar D."/>
            <person name="Ravi V."/>
            <person name="Vij S."/>
            <person name="Kapur A."/>
            <person name="Khurana P."/>
            <person name="Khurana P."/>
            <person name="Khurana J.P."/>
            <person name="Tyagi A.K."/>
            <person name="Gaikwad K."/>
            <person name="Singh A."/>
            <person name="Dalal V."/>
            <person name="Srivastava S."/>
            <person name="Dixit A."/>
            <person name="Pal A.K."/>
            <person name="Ghazi I.A."/>
            <person name="Yadav M."/>
            <person name="Pandit A."/>
            <person name="Bhargava A."/>
            <person name="Sureshbabu K."/>
            <person name="Batra K."/>
            <person name="Sharma T.R."/>
            <person name="Mohapatra T."/>
            <person name="Singh N.K."/>
            <person name="Messing J."/>
            <person name="Nelson A.B."/>
            <person name="Fuks G."/>
            <person name="Kavchok S."/>
            <person name="Keizer G."/>
            <person name="Linton E."/>
            <person name="Llaca V."/>
            <person name="Song R."/>
            <person name="Tanyolac B."/>
            <person name="Young S."/>
            <person name="Ho-Il K."/>
            <person name="Hahn J.H."/>
            <person name="Sangsakoo G."/>
            <person name="Vanavichit A."/>
            <person name="de Mattos Luiz.A.T."/>
            <person name="Zimmer P.D."/>
            <person name="Malone G."/>
            <person name="Dellagostin O."/>
            <person name="de Oliveira A.C."/>
            <person name="Bevan M."/>
            <person name="Bancroft I."/>
            <person name="Minx P."/>
            <person name="Cordum H."/>
            <person name="Wilson R."/>
            <person name="Cheng Z."/>
            <person name="Jin W."/>
            <person name="Jiang J."/>
            <person name="Leong S.A."/>
            <person name="Iwama H."/>
            <person name="Gojobori T."/>
            <person name="Itoh T."/>
            <person name="Niimura Y."/>
            <person name="Fujii Y."/>
            <person name="Habara T."/>
            <person name="Sakai H."/>
            <person name="Sato Y."/>
            <person name="Wilson G."/>
            <person name="Kumar K."/>
            <person name="McCouch S."/>
            <person name="Juretic N."/>
            <person name="Hoen D."/>
            <person name="Wright S."/>
            <person name="Bruskiewich R."/>
            <person name="Bureau T."/>
            <person name="Miyao A."/>
            <person name="Hirochika H."/>
            <person name="Nishikawa T."/>
            <person name="Kadowaki K."/>
            <person name="Sugiura M."/>
            <person name="Burr B."/>
            <person name="Sasaki T."/>
        </authorList>
    </citation>
    <scope>NUCLEOTIDE SEQUENCE [LARGE SCALE GENOMIC DNA]</scope>
    <source>
        <strain evidence="3">cv. Nipponbare</strain>
    </source>
</reference>
<dbReference type="Proteomes" id="UP000000763">
    <property type="component" value="Chromosome 3"/>
</dbReference>
<dbReference type="AlphaFoldDB" id="C7J0N0"/>
<dbReference type="KEGG" id="dosa:Os03g0166401"/>
<name>C7J0N0_ORYSJ</name>
<protein>
    <submittedName>
        <fullName evidence="2">Os03g0166401 protein</fullName>
    </submittedName>
</protein>
<accession>C7J0N0</accession>
<dbReference type="EMBL" id="AP008209">
    <property type="protein sequence ID" value="BAH92008.1"/>
    <property type="molecule type" value="Genomic_DNA"/>
</dbReference>
<gene>
    <name evidence="2" type="ordered locus">Os03g0166401</name>
</gene>
<evidence type="ECO:0000256" key="1">
    <source>
        <dbReference type="SAM" id="MobiDB-lite"/>
    </source>
</evidence>
<sequence>MVTTGRPSATERKTASRRVRWLEAKSTPPRPPVLGGIGAGAGAAPRKTTQTPSAPNARRSHGIGRSAPTAMRTQARRKPTGNHATARGAASDLRR</sequence>
<feature type="region of interest" description="Disordered" evidence="1">
    <location>
        <begin position="1"/>
        <end position="95"/>
    </location>
</feature>